<accession>A0ABW1JNT2</accession>
<evidence type="ECO:0000313" key="4">
    <source>
        <dbReference type="EMBL" id="MFC6010263.1"/>
    </source>
</evidence>
<sequence length="195" mass="20583">MTTPASTNRIAPIPIPTGRDEVRAAVLAHAAELFAERGPTATSVRDIADRAGINHGLVYRHFGAKENLVAAVLDHLGDQHGPRADLTGDSPTDPATRLHLTVLARCLLDGYPVGQLQQRFPIMSALVERAAAAGADEQAAALAAANAAALMVGWELFGPFLRAATGLEDVPEEQLRRDASARAARMLDAGNAIRE</sequence>
<proteinExistence type="predicted"/>
<keyword evidence="5" id="KW-1185">Reference proteome</keyword>
<dbReference type="InterPro" id="IPR001647">
    <property type="entry name" value="HTH_TetR"/>
</dbReference>
<dbReference type="Pfam" id="PF00440">
    <property type="entry name" value="TetR_N"/>
    <property type="match status" value="1"/>
</dbReference>
<dbReference type="PANTHER" id="PTHR30055:SF153">
    <property type="entry name" value="HTH-TYPE TRANSCRIPTIONAL REPRESSOR RV3405C"/>
    <property type="match status" value="1"/>
</dbReference>
<comment type="caution">
    <text evidence="4">The sequence shown here is derived from an EMBL/GenBank/DDBJ whole genome shotgun (WGS) entry which is preliminary data.</text>
</comment>
<feature type="domain" description="HTH tetR-type" evidence="3">
    <location>
        <begin position="20"/>
        <end position="80"/>
    </location>
</feature>
<evidence type="ECO:0000256" key="1">
    <source>
        <dbReference type="ARBA" id="ARBA00023125"/>
    </source>
</evidence>
<name>A0ABW1JNT2_9NOCA</name>
<evidence type="ECO:0000259" key="3">
    <source>
        <dbReference type="PROSITE" id="PS50977"/>
    </source>
</evidence>
<dbReference type="Gene3D" id="1.10.357.10">
    <property type="entry name" value="Tetracycline Repressor, domain 2"/>
    <property type="match status" value="1"/>
</dbReference>
<evidence type="ECO:0000313" key="5">
    <source>
        <dbReference type="Proteomes" id="UP001596223"/>
    </source>
</evidence>
<evidence type="ECO:0000256" key="2">
    <source>
        <dbReference type="PROSITE-ProRule" id="PRU00335"/>
    </source>
</evidence>
<dbReference type="InterPro" id="IPR023772">
    <property type="entry name" value="DNA-bd_HTH_TetR-type_CS"/>
</dbReference>
<dbReference type="PROSITE" id="PS50977">
    <property type="entry name" value="HTH_TETR_2"/>
    <property type="match status" value="1"/>
</dbReference>
<dbReference type="InterPro" id="IPR050109">
    <property type="entry name" value="HTH-type_TetR-like_transc_reg"/>
</dbReference>
<dbReference type="PROSITE" id="PS01081">
    <property type="entry name" value="HTH_TETR_1"/>
    <property type="match status" value="1"/>
</dbReference>
<dbReference type="PRINTS" id="PR00455">
    <property type="entry name" value="HTHTETR"/>
</dbReference>
<protein>
    <submittedName>
        <fullName evidence="4">TetR/AcrR family transcriptional regulator</fullName>
    </submittedName>
</protein>
<reference evidence="5" key="1">
    <citation type="journal article" date="2019" name="Int. J. Syst. Evol. Microbiol.">
        <title>The Global Catalogue of Microorganisms (GCM) 10K type strain sequencing project: providing services to taxonomists for standard genome sequencing and annotation.</title>
        <authorList>
            <consortium name="The Broad Institute Genomics Platform"/>
            <consortium name="The Broad Institute Genome Sequencing Center for Infectious Disease"/>
            <person name="Wu L."/>
            <person name="Ma J."/>
        </authorList>
    </citation>
    <scope>NUCLEOTIDE SEQUENCE [LARGE SCALE GENOMIC DNA]</scope>
    <source>
        <strain evidence="5">CCUG 36956</strain>
    </source>
</reference>
<keyword evidence="1 2" id="KW-0238">DNA-binding</keyword>
<dbReference type="PANTHER" id="PTHR30055">
    <property type="entry name" value="HTH-TYPE TRANSCRIPTIONAL REGULATOR RUTR"/>
    <property type="match status" value="1"/>
</dbReference>
<dbReference type="SUPFAM" id="SSF46689">
    <property type="entry name" value="Homeodomain-like"/>
    <property type="match status" value="1"/>
</dbReference>
<organism evidence="4 5">
    <name type="scientific">Nocardia lasii</name>
    <dbReference type="NCBI Taxonomy" id="1616107"/>
    <lineage>
        <taxon>Bacteria</taxon>
        <taxon>Bacillati</taxon>
        <taxon>Actinomycetota</taxon>
        <taxon>Actinomycetes</taxon>
        <taxon>Mycobacteriales</taxon>
        <taxon>Nocardiaceae</taxon>
        <taxon>Nocardia</taxon>
    </lineage>
</organism>
<gene>
    <name evidence="4" type="ORF">ACFP3H_04315</name>
</gene>
<dbReference type="EMBL" id="JBHSQN010000002">
    <property type="protein sequence ID" value="MFC6010263.1"/>
    <property type="molecule type" value="Genomic_DNA"/>
</dbReference>
<dbReference type="RefSeq" id="WP_378599935.1">
    <property type="nucleotide sequence ID" value="NZ_JBHSQN010000002.1"/>
</dbReference>
<dbReference type="Proteomes" id="UP001596223">
    <property type="component" value="Unassembled WGS sequence"/>
</dbReference>
<dbReference type="InterPro" id="IPR009057">
    <property type="entry name" value="Homeodomain-like_sf"/>
</dbReference>
<feature type="DNA-binding region" description="H-T-H motif" evidence="2">
    <location>
        <begin position="43"/>
        <end position="62"/>
    </location>
</feature>